<dbReference type="InterPro" id="IPR027443">
    <property type="entry name" value="IPNS-like_sf"/>
</dbReference>
<evidence type="ECO:0000259" key="4">
    <source>
        <dbReference type="PROSITE" id="PS51471"/>
    </source>
</evidence>
<dbReference type="GO" id="GO:0016491">
    <property type="term" value="F:oxidoreductase activity"/>
    <property type="evidence" value="ECO:0007669"/>
    <property type="project" value="UniProtKB-KW"/>
</dbReference>
<comment type="similarity">
    <text evidence="3">Belongs to the iron/ascorbate-dependent oxidoreductase family.</text>
</comment>
<keyword evidence="2 3" id="KW-0408">Iron</keyword>
<comment type="caution">
    <text evidence="5">The sequence shown here is derived from an EMBL/GenBank/DDBJ whole genome shotgun (WGS) entry which is preliminary data.</text>
</comment>
<reference evidence="5 6" key="1">
    <citation type="journal article" date="2023" name="Hortic Res">
        <title>Pangenome of water caltrop reveals structural variations and asymmetric subgenome divergence after allopolyploidization.</title>
        <authorList>
            <person name="Zhang X."/>
            <person name="Chen Y."/>
            <person name="Wang L."/>
            <person name="Yuan Y."/>
            <person name="Fang M."/>
            <person name="Shi L."/>
            <person name="Lu R."/>
            <person name="Comes H.P."/>
            <person name="Ma Y."/>
            <person name="Chen Y."/>
            <person name="Huang G."/>
            <person name="Zhou Y."/>
            <person name="Zheng Z."/>
            <person name="Qiu Y."/>
        </authorList>
    </citation>
    <scope>NUCLEOTIDE SEQUENCE [LARGE SCALE GENOMIC DNA]</scope>
    <source>
        <strain evidence="5">F231</strain>
    </source>
</reference>
<feature type="domain" description="Fe2OG dioxygenase" evidence="4">
    <location>
        <begin position="210"/>
        <end position="310"/>
    </location>
</feature>
<protein>
    <recommendedName>
        <fullName evidence="4">Fe2OG dioxygenase domain-containing protein</fullName>
    </recommendedName>
</protein>
<dbReference type="InterPro" id="IPR050231">
    <property type="entry name" value="Iron_ascorbate_oxido_reductase"/>
</dbReference>
<sequence>MISAEESYGGSWEPPLVQTISSFLKESSSPEGSRNIDGMKSYAGAKELQDFRRFTGLPLIDISRLLLGEDHPERRECEREIAVAARVWGFFQIVNHGIPAGVMEKMKEEQKKVFRQPFEVKMAGGGKLHSLGANNYRWGNPMATSPRQVSWSEAFHIPITDISRIEDETLRSAIETFANVATDLTEKIAGILARDLGAGGVYFRENCTARSCYLRMNRYPPCPFSPEILGLVPHTDSDFLTIVFQDGVGGLQLMRDDGSWAGVFPNPDALIINIGDLLQAWSNGVYKSVRHRVVASSEEERLSMAFFYCPKSDTVIQSCINPSVYRNFSFREYRLQVQKDVQATGDKVGLSRFLVQAMETVNTAATQ</sequence>
<dbReference type="InterPro" id="IPR044861">
    <property type="entry name" value="IPNS-like_FE2OG_OXY"/>
</dbReference>
<name>A0AAN7MSK9_TRANT</name>
<dbReference type="InterPro" id="IPR026992">
    <property type="entry name" value="DIOX_N"/>
</dbReference>
<dbReference type="Pfam" id="PF03171">
    <property type="entry name" value="2OG-FeII_Oxy"/>
    <property type="match status" value="1"/>
</dbReference>
<dbReference type="PROSITE" id="PS51471">
    <property type="entry name" value="FE2OG_OXY"/>
    <property type="match status" value="1"/>
</dbReference>
<evidence type="ECO:0000256" key="2">
    <source>
        <dbReference type="ARBA" id="ARBA00023004"/>
    </source>
</evidence>
<dbReference type="GO" id="GO:0046872">
    <property type="term" value="F:metal ion binding"/>
    <property type="evidence" value="ECO:0007669"/>
    <property type="project" value="UniProtKB-KW"/>
</dbReference>
<keyword evidence="3" id="KW-0560">Oxidoreductase</keyword>
<organism evidence="5 6">
    <name type="scientific">Trapa natans</name>
    <name type="common">Water chestnut</name>
    <dbReference type="NCBI Taxonomy" id="22666"/>
    <lineage>
        <taxon>Eukaryota</taxon>
        <taxon>Viridiplantae</taxon>
        <taxon>Streptophyta</taxon>
        <taxon>Embryophyta</taxon>
        <taxon>Tracheophyta</taxon>
        <taxon>Spermatophyta</taxon>
        <taxon>Magnoliopsida</taxon>
        <taxon>eudicotyledons</taxon>
        <taxon>Gunneridae</taxon>
        <taxon>Pentapetalae</taxon>
        <taxon>rosids</taxon>
        <taxon>malvids</taxon>
        <taxon>Myrtales</taxon>
        <taxon>Lythraceae</taxon>
        <taxon>Trapa</taxon>
    </lineage>
</organism>
<dbReference type="AlphaFoldDB" id="A0AAN7MSK9"/>
<dbReference type="Gene3D" id="2.60.120.330">
    <property type="entry name" value="B-lactam Antibiotic, Isopenicillin N Synthase, Chain"/>
    <property type="match status" value="1"/>
</dbReference>
<accession>A0AAN7MSK9</accession>
<proteinExistence type="inferred from homology"/>
<gene>
    <name evidence="5" type="ORF">SAY86_003674</name>
</gene>
<dbReference type="EMBL" id="JAXQNO010000001">
    <property type="protein sequence ID" value="KAK4803857.1"/>
    <property type="molecule type" value="Genomic_DNA"/>
</dbReference>
<dbReference type="SUPFAM" id="SSF51197">
    <property type="entry name" value="Clavaminate synthase-like"/>
    <property type="match status" value="1"/>
</dbReference>
<evidence type="ECO:0000313" key="6">
    <source>
        <dbReference type="Proteomes" id="UP001346149"/>
    </source>
</evidence>
<dbReference type="Proteomes" id="UP001346149">
    <property type="component" value="Unassembled WGS sequence"/>
</dbReference>
<evidence type="ECO:0000256" key="1">
    <source>
        <dbReference type="ARBA" id="ARBA00022723"/>
    </source>
</evidence>
<keyword evidence="1 3" id="KW-0479">Metal-binding</keyword>
<keyword evidence="6" id="KW-1185">Reference proteome</keyword>
<evidence type="ECO:0000313" key="5">
    <source>
        <dbReference type="EMBL" id="KAK4803857.1"/>
    </source>
</evidence>
<dbReference type="Pfam" id="PF14226">
    <property type="entry name" value="DIOX_N"/>
    <property type="match status" value="1"/>
</dbReference>
<dbReference type="PANTHER" id="PTHR47990">
    <property type="entry name" value="2-OXOGLUTARATE (2OG) AND FE(II)-DEPENDENT OXYGENASE SUPERFAMILY PROTEIN-RELATED"/>
    <property type="match status" value="1"/>
</dbReference>
<dbReference type="InterPro" id="IPR005123">
    <property type="entry name" value="Oxoglu/Fe-dep_dioxygenase_dom"/>
</dbReference>
<evidence type="ECO:0000256" key="3">
    <source>
        <dbReference type="RuleBase" id="RU003682"/>
    </source>
</evidence>